<dbReference type="Proteomes" id="UP000675881">
    <property type="component" value="Chromosome 3"/>
</dbReference>
<gene>
    <name evidence="1" type="ORF">LSAA_7304</name>
</gene>
<accession>A0A7R8CQT5</accession>
<dbReference type="EMBL" id="HG994582">
    <property type="protein sequence ID" value="CAF2898661.1"/>
    <property type="molecule type" value="Genomic_DNA"/>
</dbReference>
<keyword evidence="2" id="KW-1185">Reference proteome</keyword>
<proteinExistence type="predicted"/>
<protein>
    <submittedName>
        <fullName evidence="1">(salmon louse) hypothetical protein</fullName>
    </submittedName>
</protein>
<name>A0A7R8CQT5_LEPSM</name>
<organism evidence="1 2">
    <name type="scientific">Lepeophtheirus salmonis</name>
    <name type="common">Salmon louse</name>
    <name type="synonym">Caligus salmonis</name>
    <dbReference type="NCBI Taxonomy" id="72036"/>
    <lineage>
        <taxon>Eukaryota</taxon>
        <taxon>Metazoa</taxon>
        <taxon>Ecdysozoa</taxon>
        <taxon>Arthropoda</taxon>
        <taxon>Crustacea</taxon>
        <taxon>Multicrustacea</taxon>
        <taxon>Hexanauplia</taxon>
        <taxon>Copepoda</taxon>
        <taxon>Siphonostomatoida</taxon>
        <taxon>Caligidae</taxon>
        <taxon>Lepeophtheirus</taxon>
    </lineage>
</organism>
<reference evidence="1" key="1">
    <citation type="submission" date="2021-02" db="EMBL/GenBank/DDBJ databases">
        <authorList>
            <person name="Bekaert M."/>
        </authorList>
    </citation>
    <scope>NUCLEOTIDE SEQUENCE</scope>
    <source>
        <strain evidence="1">IoA-00</strain>
    </source>
</reference>
<dbReference type="AlphaFoldDB" id="A0A7R8CQT5"/>
<sequence>MDSDSKYVDYNTVLPNSFEYKSSLRHAMKQHIRGYSNILRDSRFSFYLDDGLEGRHETINRRPCHIQSFLFIYNINMAFKNTLTVLFLAACVNARPQTRFFNFNNNNNPGNFQVSPPVSQPQSSNGFFGSPQNFQVSPPVSQPQSSNRFLGSQQNSFFPQFNTNNPHTILAGAGIAGTGLLAASNIFNPQGNNGKNGELSIRPTIGAIVGSDGRLKPNLGAAVQVGNNDLANPTFNVGASLDNQNPNGFTPFFGSGLSVGPNNGGLNPAVNTGFEVQNGQANPFLGGSLGIGSFNLGNIGR</sequence>
<evidence type="ECO:0000313" key="2">
    <source>
        <dbReference type="Proteomes" id="UP000675881"/>
    </source>
</evidence>
<evidence type="ECO:0000313" key="1">
    <source>
        <dbReference type="EMBL" id="CAF2898661.1"/>
    </source>
</evidence>